<reference evidence="1" key="1">
    <citation type="submission" date="2014-11" db="EMBL/GenBank/DDBJ databases">
        <authorList>
            <person name="Amaro Gonzalez C."/>
        </authorList>
    </citation>
    <scope>NUCLEOTIDE SEQUENCE</scope>
</reference>
<organism evidence="1">
    <name type="scientific">Anguilla anguilla</name>
    <name type="common">European freshwater eel</name>
    <name type="synonym">Muraena anguilla</name>
    <dbReference type="NCBI Taxonomy" id="7936"/>
    <lineage>
        <taxon>Eukaryota</taxon>
        <taxon>Metazoa</taxon>
        <taxon>Chordata</taxon>
        <taxon>Craniata</taxon>
        <taxon>Vertebrata</taxon>
        <taxon>Euteleostomi</taxon>
        <taxon>Actinopterygii</taxon>
        <taxon>Neopterygii</taxon>
        <taxon>Teleostei</taxon>
        <taxon>Anguilliformes</taxon>
        <taxon>Anguillidae</taxon>
        <taxon>Anguilla</taxon>
    </lineage>
</organism>
<sequence length="28" mass="3422">MSNFPQCEAKRQLERIVAKMQTKEYTQY</sequence>
<accession>A0A0E9XDJ8</accession>
<evidence type="ECO:0000313" key="1">
    <source>
        <dbReference type="EMBL" id="JAI00532.1"/>
    </source>
</evidence>
<reference evidence="1" key="2">
    <citation type="journal article" date="2015" name="Fish Shellfish Immunol.">
        <title>Early steps in the European eel (Anguilla anguilla)-Vibrio vulnificus interaction in the gills: Role of the RtxA13 toxin.</title>
        <authorList>
            <person name="Callol A."/>
            <person name="Pajuelo D."/>
            <person name="Ebbesson L."/>
            <person name="Teles M."/>
            <person name="MacKenzie S."/>
            <person name="Amaro C."/>
        </authorList>
    </citation>
    <scope>NUCLEOTIDE SEQUENCE</scope>
</reference>
<protein>
    <submittedName>
        <fullName evidence="1">Uncharacterized protein</fullName>
    </submittedName>
</protein>
<name>A0A0E9XDJ8_ANGAN</name>
<dbReference type="AlphaFoldDB" id="A0A0E9XDJ8"/>
<proteinExistence type="predicted"/>
<dbReference type="EMBL" id="GBXM01008046">
    <property type="protein sequence ID" value="JAI00532.1"/>
    <property type="molecule type" value="Transcribed_RNA"/>
</dbReference>